<dbReference type="PANTHER" id="PTHR34853">
    <property type="match status" value="1"/>
</dbReference>
<reference evidence="3 4" key="1">
    <citation type="submission" date="2016-04" db="EMBL/GenBank/DDBJ databases">
        <authorList>
            <consortium name="Pathogen Informatics"/>
        </authorList>
    </citation>
    <scope>NUCLEOTIDE SEQUENCE [LARGE SCALE GENOMIC DNA]</scope>
    <source>
        <strain evidence="3 4">H050680373</strain>
    </source>
</reference>
<dbReference type="PANTHER" id="PTHR34853:SF1">
    <property type="entry name" value="LIPASE 5"/>
    <property type="match status" value="1"/>
</dbReference>
<dbReference type="Gene3D" id="3.40.50.1820">
    <property type="entry name" value="alpha/beta hydrolase"/>
    <property type="match status" value="1"/>
</dbReference>
<dbReference type="SUPFAM" id="SSF53474">
    <property type="entry name" value="alpha/beta-Hydrolases"/>
    <property type="match status" value="1"/>
</dbReference>
<keyword evidence="4" id="KW-1185">Reference proteome</keyword>
<accession>A0A157SVM3</accession>
<proteinExistence type="predicted"/>
<dbReference type="InterPro" id="IPR005152">
    <property type="entry name" value="Lipase_secreted"/>
</dbReference>
<dbReference type="PROSITE" id="PS51257">
    <property type="entry name" value="PROKAR_LIPOPROTEIN"/>
    <property type="match status" value="1"/>
</dbReference>
<dbReference type="GO" id="GO:0004806">
    <property type="term" value="F:triacylglycerol lipase activity"/>
    <property type="evidence" value="ECO:0007669"/>
    <property type="project" value="InterPro"/>
</dbReference>
<name>A0A157SVM3_9BORD</name>
<dbReference type="Gene3D" id="1.10.260.160">
    <property type="match status" value="1"/>
</dbReference>
<feature type="compositionally biased region" description="Polar residues" evidence="1">
    <location>
        <begin position="121"/>
        <end position="131"/>
    </location>
</feature>
<gene>
    <name evidence="3" type="ORF">SAMEA3906486_05212</name>
</gene>
<feature type="region of interest" description="Disordered" evidence="1">
    <location>
        <begin position="106"/>
        <end position="131"/>
    </location>
</feature>
<sequence>MSNMCPKFRGMTGPPLAVLVMMGASSIACAKTPADVSRGDLLRTHPVVQYPRGAIDQANRGAPPGGPASCDVEVIDAAYRSIGVRGEPAILSAALYMPRNCRPLERGAGVPSRTPLLASAPGTQSKRSVRASQAAASDPVLSTFAAHGYAVVVPDYLGLGGSTYPYHPYLHADSEASAVVDAILAAQEYLRDDRRNWSGITLLMGYSQGGHAAMAAQREIERRYLDRIPLAASAPMAGPYALQQTFLQAWAGRTNGQPNVLAPQLLAYTVVSYEHVYGDIYHTPADVFRMPYAQQIESWYPGASTLGGLRSKFPADGNMDTLRQPAFAADFQDNPGNTLRRRLAANDLLNWTPRIPTALCGSSKDAIVDYANSRAAYAVFKQHGAPVQLLDVADEVPGEAPGAAHHTTYGAPLCYARVKAQVFDPLLDAAARRIARRKRHL</sequence>
<feature type="signal peptide" evidence="2">
    <location>
        <begin position="1"/>
        <end position="30"/>
    </location>
</feature>
<organism evidence="3 4">
    <name type="scientific">Bordetella ansorpii</name>
    <dbReference type="NCBI Taxonomy" id="288768"/>
    <lineage>
        <taxon>Bacteria</taxon>
        <taxon>Pseudomonadati</taxon>
        <taxon>Pseudomonadota</taxon>
        <taxon>Betaproteobacteria</taxon>
        <taxon>Burkholderiales</taxon>
        <taxon>Alcaligenaceae</taxon>
        <taxon>Bordetella</taxon>
    </lineage>
</organism>
<evidence type="ECO:0000313" key="4">
    <source>
        <dbReference type="Proteomes" id="UP000076848"/>
    </source>
</evidence>
<dbReference type="PIRSF" id="PIRSF029171">
    <property type="entry name" value="Esterase_LipA"/>
    <property type="match status" value="1"/>
</dbReference>
<evidence type="ECO:0000256" key="1">
    <source>
        <dbReference type="SAM" id="MobiDB-lite"/>
    </source>
</evidence>
<keyword evidence="2" id="KW-0732">Signal</keyword>
<dbReference type="GO" id="GO:0016042">
    <property type="term" value="P:lipid catabolic process"/>
    <property type="evidence" value="ECO:0007669"/>
    <property type="project" value="InterPro"/>
</dbReference>
<evidence type="ECO:0000313" key="3">
    <source>
        <dbReference type="EMBL" id="SAI74497.1"/>
    </source>
</evidence>
<protein>
    <submittedName>
        <fullName evidence="3">Secretory lipase</fullName>
    </submittedName>
</protein>
<dbReference type="Pfam" id="PF03583">
    <property type="entry name" value="LIP"/>
    <property type="match status" value="1"/>
</dbReference>
<evidence type="ECO:0000256" key="2">
    <source>
        <dbReference type="SAM" id="SignalP"/>
    </source>
</evidence>
<feature type="chain" id="PRO_5007616578" evidence="2">
    <location>
        <begin position="31"/>
        <end position="441"/>
    </location>
</feature>
<dbReference type="InterPro" id="IPR029058">
    <property type="entry name" value="AB_hydrolase_fold"/>
</dbReference>
<dbReference type="AlphaFoldDB" id="A0A157SVM3"/>
<dbReference type="Proteomes" id="UP000076848">
    <property type="component" value="Unassembled WGS sequence"/>
</dbReference>
<dbReference type="EMBL" id="FKIF01000010">
    <property type="protein sequence ID" value="SAI74497.1"/>
    <property type="molecule type" value="Genomic_DNA"/>
</dbReference>
<dbReference type="STRING" id="288768.SAMEA3906486_05212"/>